<sequence>MPGYRSHPASRGAARRGSARAAVGTTIVLARSRPTVSRTLRAAVGTTIVLARSRPTVSRTLRAAVGTAIVLARSRPTVSRTLGAGSAGGRHVVVVECHGCSSDVPRPNAGVRRTAGVYPTGGPPHHTVTVPGL</sequence>
<gene>
    <name evidence="1" type="ordered locus">Strop_2150</name>
</gene>
<evidence type="ECO:0000313" key="1">
    <source>
        <dbReference type="EMBL" id="ABP54601.1"/>
    </source>
</evidence>
<accession>A4X6V1</accession>
<name>A4X6V1_SALTO</name>
<dbReference type="KEGG" id="stp:Strop_2150"/>
<dbReference type="HOGENOM" id="CLU_1905276_0_0_11"/>
<dbReference type="Proteomes" id="UP000000235">
    <property type="component" value="Chromosome"/>
</dbReference>
<dbReference type="AlphaFoldDB" id="A4X6V1"/>
<evidence type="ECO:0000313" key="2">
    <source>
        <dbReference type="Proteomes" id="UP000000235"/>
    </source>
</evidence>
<reference evidence="2" key="1">
    <citation type="journal article" date="2007" name="Proc. Natl. Acad. Sci. U.S.A.">
        <title>Genome sequencing reveals complex secondary metabolome in the marine actinomycete Salinispora tropica.</title>
        <authorList>
            <person name="Udwary D.W."/>
            <person name="Zeigler L."/>
            <person name="Asolkar R.N."/>
            <person name="Singan V."/>
            <person name="Lapidus A."/>
            <person name="Fenical W."/>
            <person name="Jensen P.R."/>
            <person name="Moore B.S."/>
        </authorList>
    </citation>
    <scope>NUCLEOTIDE SEQUENCE [LARGE SCALE GENOMIC DNA]</scope>
    <source>
        <strain evidence="2">ATCC BAA-916 / DSM 44818 / CNB-440</strain>
    </source>
</reference>
<dbReference type="EMBL" id="CP000667">
    <property type="protein sequence ID" value="ABP54601.1"/>
    <property type="molecule type" value="Genomic_DNA"/>
</dbReference>
<organism evidence="1 2">
    <name type="scientific">Salinispora tropica (strain ATCC BAA-916 / DSM 44818 / JCM 13857 / NBRC 105044 / CNB-440)</name>
    <dbReference type="NCBI Taxonomy" id="369723"/>
    <lineage>
        <taxon>Bacteria</taxon>
        <taxon>Bacillati</taxon>
        <taxon>Actinomycetota</taxon>
        <taxon>Actinomycetes</taxon>
        <taxon>Micromonosporales</taxon>
        <taxon>Micromonosporaceae</taxon>
        <taxon>Salinispora</taxon>
    </lineage>
</organism>
<proteinExistence type="predicted"/>
<protein>
    <submittedName>
        <fullName evidence="1">Uncharacterized protein</fullName>
    </submittedName>
</protein>
<keyword evidence="2" id="KW-1185">Reference proteome</keyword>